<organism evidence="3">
    <name type="scientific">Caenorhabditis remanei</name>
    <name type="common">Caenorhabditis vulgaris</name>
    <dbReference type="NCBI Taxonomy" id="31234"/>
    <lineage>
        <taxon>Eukaryota</taxon>
        <taxon>Metazoa</taxon>
        <taxon>Ecdysozoa</taxon>
        <taxon>Nematoda</taxon>
        <taxon>Chromadorea</taxon>
        <taxon>Rhabditida</taxon>
        <taxon>Rhabditina</taxon>
        <taxon>Rhabditomorpha</taxon>
        <taxon>Rhabditoidea</taxon>
        <taxon>Rhabditidae</taxon>
        <taxon>Peloderinae</taxon>
        <taxon>Caenorhabditis</taxon>
    </lineage>
</organism>
<evidence type="ECO:0000313" key="2">
    <source>
        <dbReference type="EMBL" id="EFO84698.1"/>
    </source>
</evidence>
<dbReference type="OMA" id="ASMESHT"/>
<dbReference type="AlphaFoldDB" id="E3LY82"/>
<dbReference type="InterPro" id="IPR052338">
    <property type="entry name" value="Transposase_5"/>
</dbReference>
<dbReference type="OrthoDB" id="5810541at2759"/>
<dbReference type="Gene3D" id="3.30.420.10">
    <property type="entry name" value="Ribonuclease H-like superfamily/Ribonuclease H"/>
    <property type="match status" value="1"/>
</dbReference>
<keyword evidence="3" id="KW-1185">Reference proteome</keyword>
<dbReference type="Proteomes" id="UP000008281">
    <property type="component" value="Unassembled WGS sequence"/>
</dbReference>
<dbReference type="GO" id="GO:0003676">
    <property type="term" value="F:nucleic acid binding"/>
    <property type="evidence" value="ECO:0007669"/>
    <property type="project" value="InterPro"/>
</dbReference>
<sequence>MQKPYGSRRRASMESHTPGDQLERDTSLSVKYGDGSIMVWGVFSGKGVGPLHKIDGIMDKDVYLSILDYIMLPYSRRDHGRRSVFQQDNDPKHSSKIVKKWFGNKRIPVMQWQSQSPELNLIEHLWEHCERMRRKSLSNPKKYGTRFILDNLIDSIPRRCQEIINSRGYATKY</sequence>
<feature type="compositionally biased region" description="Basic residues" evidence="1">
    <location>
        <begin position="1"/>
        <end position="10"/>
    </location>
</feature>
<evidence type="ECO:0000313" key="3">
    <source>
        <dbReference type="Proteomes" id="UP000008281"/>
    </source>
</evidence>
<dbReference type="HOGENOM" id="CLU_033666_12_0_1"/>
<dbReference type="PANTHER" id="PTHR23022:SF134">
    <property type="entry name" value="TRANSPOSABLE ELEMENT TC1 TRANSPOSASE"/>
    <property type="match status" value="1"/>
</dbReference>
<evidence type="ECO:0000256" key="1">
    <source>
        <dbReference type="SAM" id="MobiDB-lite"/>
    </source>
</evidence>
<gene>
    <name evidence="2" type="ORF">CRE_03777</name>
</gene>
<accession>E3LY82</accession>
<dbReference type="EMBL" id="DS268418">
    <property type="protein sequence ID" value="EFO84698.1"/>
    <property type="molecule type" value="Genomic_DNA"/>
</dbReference>
<dbReference type="PANTHER" id="PTHR23022">
    <property type="entry name" value="TRANSPOSABLE ELEMENT-RELATED"/>
    <property type="match status" value="1"/>
</dbReference>
<dbReference type="STRING" id="31234.E3LY82"/>
<dbReference type="InParanoid" id="E3LY82"/>
<reference evidence="2" key="1">
    <citation type="submission" date="2007-07" db="EMBL/GenBank/DDBJ databases">
        <title>PCAP assembly of the Caenorhabditis remanei genome.</title>
        <authorList>
            <consortium name="The Caenorhabditis remanei Sequencing Consortium"/>
            <person name="Wilson R.K."/>
        </authorList>
    </citation>
    <scope>NUCLEOTIDE SEQUENCE [LARGE SCALE GENOMIC DNA]</scope>
    <source>
        <strain evidence="2">PB4641</strain>
    </source>
</reference>
<protein>
    <recommendedName>
        <fullName evidence="4">Tc1-like transposase DDE domain-containing protein</fullName>
    </recommendedName>
</protein>
<proteinExistence type="predicted"/>
<dbReference type="InterPro" id="IPR036397">
    <property type="entry name" value="RNaseH_sf"/>
</dbReference>
<evidence type="ECO:0008006" key="4">
    <source>
        <dbReference type="Google" id="ProtNLM"/>
    </source>
</evidence>
<feature type="region of interest" description="Disordered" evidence="1">
    <location>
        <begin position="1"/>
        <end position="26"/>
    </location>
</feature>
<name>E3LY82_CAERE</name>